<evidence type="ECO:0000313" key="11">
    <source>
        <dbReference type="Proteomes" id="UP000300879"/>
    </source>
</evidence>
<dbReference type="GO" id="GO:0000155">
    <property type="term" value="F:phosphorelay sensor kinase activity"/>
    <property type="evidence" value="ECO:0007669"/>
    <property type="project" value="InterPro"/>
</dbReference>
<feature type="domain" description="DesK/YvfT N-terminal" evidence="9">
    <location>
        <begin position="1"/>
        <end position="149"/>
    </location>
</feature>
<dbReference type="EMBL" id="CP040396">
    <property type="protein sequence ID" value="QCT00894.1"/>
    <property type="molecule type" value="Genomic_DNA"/>
</dbReference>
<feature type="transmembrane region" description="Helical" evidence="6">
    <location>
        <begin position="134"/>
        <end position="151"/>
    </location>
</feature>
<evidence type="ECO:0000259" key="7">
    <source>
        <dbReference type="Pfam" id="PF02518"/>
    </source>
</evidence>
<dbReference type="InterPro" id="IPR056374">
    <property type="entry name" value="DesK/YvfT_N"/>
</dbReference>
<keyword evidence="3" id="KW-0808">Transferase</keyword>
<dbReference type="KEGG" id="palo:E6C60_0168"/>
<dbReference type="CDD" id="cd16917">
    <property type="entry name" value="HATPase_UhpB-NarQ-NarX-like"/>
    <property type="match status" value="1"/>
</dbReference>
<evidence type="ECO:0000256" key="1">
    <source>
        <dbReference type="ARBA" id="ARBA00000085"/>
    </source>
</evidence>
<evidence type="ECO:0000259" key="9">
    <source>
        <dbReference type="Pfam" id="PF23540"/>
    </source>
</evidence>
<evidence type="ECO:0000256" key="5">
    <source>
        <dbReference type="ARBA" id="ARBA00023012"/>
    </source>
</evidence>
<name>A0A4V1G3E3_9BACL</name>
<keyword evidence="11" id="KW-1185">Reference proteome</keyword>
<keyword evidence="6" id="KW-1133">Transmembrane helix</keyword>
<dbReference type="OrthoDB" id="9797605at2"/>
<dbReference type="PANTHER" id="PTHR24421:SF63">
    <property type="entry name" value="SENSOR HISTIDINE KINASE DESK"/>
    <property type="match status" value="1"/>
</dbReference>
<dbReference type="Pfam" id="PF23540">
    <property type="entry name" value="DesK_N"/>
    <property type="match status" value="1"/>
</dbReference>
<dbReference type="PANTHER" id="PTHR24421">
    <property type="entry name" value="NITRATE/NITRITE SENSOR PROTEIN NARX-RELATED"/>
    <property type="match status" value="1"/>
</dbReference>
<dbReference type="AlphaFoldDB" id="A0A4V1G3E3"/>
<feature type="transmembrane region" description="Helical" evidence="6">
    <location>
        <begin position="65"/>
        <end position="95"/>
    </location>
</feature>
<evidence type="ECO:0000256" key="2">
    <source>
        <dbReference type="ARBA" id="ARBA00012438"/>
    </source>
</evidence>
<dbReference type="Gene3D" id="3.30.565.10">
    <property type="entry name" value="Histidine kinase-like ATPase, C-terminal domain"/>
    <property type="match status" value="1"/>
</dbReference>
<dbReference type="InterPro" id="IPR003594">
    <property type="entry name" value="HATPase_dom"/>
</dbReference>
<feature type="domain" description="Signal transduction histidine kinase subgroup 3 dimerisation and phosphoacceptor" evidence="8">
    <location>
        <begin position="179"/>
        <end position="245"/>
    </location>
</feature>
<dbReference type="Gene3D" id="1.20.5.1930">
    <property type="match status" value="1"/>
</dbReference>
<gene>
    <name evidence="10" type="ORF">E6C60_0168</name>
</gene>
<feature type="transmembrane region" description="Helical" evidence="6">
    <location>
        <begin position="107"/>
        <end position="127"/>
    </location>
</feature>
<dbReference type="RefSeq" id="WP_138224030.1">
    <property type="nucleotide sequence ID" value="NZ_CP040396.1"/>
</dbReference>
<dbReference type="GO" id="GO:0046983">
    <property type="term" value="F:protein dimerization activity"/>
    <property type="evidence" value="ECO:0007669"/>
    <property type="project" value="InterPro"/>
</dbReference>
<dbReference type="Pfam" id="PF07730">
    <property type="entry name" value="HisKA_3"/>
    <property type="match status" value="1"/>
</dbReference>
<dbReference type="GO" id="GO:0016020">
    <property type="term" value="C:membrane"/>
    <property type="evidence" value="ECO:0007669"/>
    <property type="project" value="InterPro"/>
</dbReference>
<evidence type="ECO:0000313" key="10">
    <source>
        <dbReference type="EMBL" id="QCT00894.1"/>
    </source>
</evidence>
<accession>A0A4V1G3E3</accession>
<protein>
    <recommendedName>
        <fullName evidence="2">histidine kinase</fullName>
        <ecNumber evidence="2">2.7.13.3</ecNumber>
    </recommendedName>
</protein>
<evidence type="ECO:0000256" key="6">
    <source>
        <dbReference type="SAM" id="Phobius"/>
    </source>
</evidence>
<dbReference type="Proteomes" id="UP000300879">
    <property type="component" value="Chromosome"/>
</dbReference>
<evidence type="ECO:0000256" key="4">
    <source>
        <dbReference type="ARBA" id="ARBA00022777"/>
    </source>
</evidence>
<sequence>MKQPIELFPRKLGLLPYVFLIYLFLPIVNLFTYEDGLRFGFGVVMLLLFLVSYRELYFGETRPGFLFWLLLQLGIIFTFSMLYGLTYLFMGFYTANFIGWYTQSRKFWSALLLLYMVELIPLIYRISQAWNPDLLFVFPFMIIMLLSPFAIRSMNSKLELKAQLDQANEQIRNLIKGEERMRIARDLHDTLGHTLSLITLKSQVIDKLAAVNPDQVREEAREIERQSRAALRQVRELVSDMRTATLAGELKEAAVLLSSAGIEMTIEGEPHFQRMPDTTHNILSLCLREAITNIVKHSQASHCRLSFQQTDRDWQMTVQDDGIGISREAASFNVREKNGLKGMAERLALVNGKMELLNAKGTLLQLSVPIVVKDPQRSEAG</sequence>
<dbReference type="InterPro" id="IPR036890">
    <property type="entry name" value="HATPase_C_sf"/>
</dbReference>
<reference evidence="10 11" key="1">
    <citation type="submission" date="2019-05" db="EMBL/GenBank/DDBJ databases">
        <authorList>
            <person name="Chen C."/>
        </authorList>
    </citation>
    <scope>NUCLEOTIDE SEQUENCE [LARGE SCALE GENOMIC DNA]</scope>
    <source>
        <strain evidence="10 11">HB172198</strain>
    </source>
</reference>
<dbReference type="SUPFAM" id="SSF55874">
    <property type="entry name" value="ATPase domain of HSP90 chaperone/DNA topoisomerase II/histidine kinase"/>
    <property type="match status" value="1"/>
</dbReference>
<evidence type="ECO:0000256" key="3">
    <source>
        <dbReference type="ARBA" id="ARBA00022679"/>
    </source>
</evidence>
<dbReference type="InterPro" id="IPR050482">
    <property type="entry name" value="Sensor_HK_TwoCompSys"/>
</dbReference>
<dbReference type="InterPro" id="IPR011712">
    <property type="entry name" value="Sig_transdc_His_kin_sub3_dim/P"/>
</dbReference>
<feature type="transmembrane region" description="Helical" evidence="6">
    <location>
        <begin position="37"/>
        <end position="53"/>
    </location>
</feature>
<keyword evidence="4 10" id="KW-0418">Kinase</keyword>
<keyword evidence="6" id="KW-0812">Transmembrane</keyword>
<proteinExistence type="predicted"/>
<keyword evidence="5" id="KW-0902">Two-component regulatory system</keyword>
<comment type="catalytic activity">
    <reaction evidence="1">
        <text>ATP + protein L-histidine = ADP + protein N-phospho-L-histidine.</text>
        <dbReference type="EC" id="2.7.13.3"/>
    </reaction>
</comment>
<dbReference type="Pfam" id="PF02518">
    <property type="entry name" value="HATPase_c"/>
    <property type="match status" value="1"/>
</dbReference>
<dbReference type="EC" id="2.7.13.3" evidence="2"/>
<keyword evidence="6" id="KW-0472">Membrane</keyword>
<organism evidence="10 11">
    <name type="scientific">Paenibacillus algicola</name>
    <dbReference type="NCBI Taxonomy" id="2565926"/>
    <lineage>
        <taxon>Bacteria</taxon>
        <taxon>Bacillati</taxon>
        <taxon>Bacillota</taxon>
        <taxon>Bacilli</taxon>
        <taxon>Bacillales</taxon>
        <taxon>Paenibacillaceae</taxon>
        <taxon>Paenibacillus</taxon>
    </lineage>
</organism>
<feature type="domain" description="Histidine kinase/HSP90-like ATPase" evidence="7">
    <location>
        <begin position="283"/>
        <end position="369"/>
    </location>
</feature>
<feature type="transmembrane region" description="Helical" evidence="6">
    <location>
        <begin position="12"/>
        <end position="31"/>
    </location>
</feature>
<evidence type="ECO:0000259" key="8">
    <source>
        <dbReference type="Pfam" id="PF07730"/>
    </source>
</evidence>